<dbReference type="InterPro" id="IPR013766">
    <property type="entry name" value="Thioredoxin_domain"/>
</dbReference>
<dbReference type="PANTHER" id="PTHR43601">
    <property type="entry name" value="THIOREDOXIN, MITOCHONDRIAL"/>
    <property type="match status" value="1"/>
</dbReference>
<protein>
    <submittedName>
        <fullName evidence="2">Co-chaperone YbbN</fullName>
    </submittedName>
</protein>
<dbReference type="PANTHER" id="PTHR43601:SF3">
    <property type="entry name" value="THIOREDOXIN, MITOCHONDRIAL"/>
    <property type="match status" value="1"/>
</dbReference>
<dbReference type="SUPFAM" id="SSF48452">
    <property type="entry name" value="TPR-like"/>
    <property type="match status" value="1"/>
</dbReference>
<dbReference type="Gene3D" id="1.25.40.10">
    <property type="entry name" value="Tetratricopeptide repeat domain"/>
    <property type="match status" value="2"/>
</dbReference>
<dbReference type="AlphaFoldDB" id="A0AA95GDT4"/>
<dbReference type="GO" id="GO:0006950">
    <property type="term" value="P:response to stress"/>
    <property type="evidence" value="ECO:0007669"/>
    <property type="project" value="UniProtKB-ARBA"/>
</dbReference>
<sequence length="285" mass="31634">MLATAYAIDVNESNLQQVIEKSLTQPVVFYFWSSQSPHCQALGATLDKLAAEYAGQFTLAKVNCDTEQMVAAQFGLRAIPTVYLLQQGQPIDGFQGPQSEEFIREMLTHVLPTTEELKTAQAIELMAAGKTAEALPLLKEAHQLAPNDSEISLTYAEALIGLNQLDESQKILNTIAIQDQDSRYQGLLAQIELQKKAADTPEIQQLQETFAQQPENTELAVQLTLKLHEVNRNEEALEILLTFLKKDLSAGNGSVKKTMMDILSALGPSDPLTNRYRHQIYSLLY</sequence>
<dbReference type="PROSITE" id="PS51352">
    <property type="entry name" value="THIOREDOXIN_2"/>
    <property type="match status" value="1"/>
</dbReference>
<dbReference type="Pfam" id="PF00085">
    <property type="entry name" value="Thioredoxin"/>
    <property type="match status" value="1"/>
</dbReference>
<reference evidence="2" key="1">
    <citation type="submission" date="2023-04" db="EMBL/GenBank/DDBJ databases">
        <title>Genome dynamics across the evolutionary transition to endosymbiosis.</title>
        <authorList>
            <person name="Siozios S."/>
            <person name="Nadal-Jimenez P."/>
            <person name="Azagi T."/>
            <person name="Sprong H."/>
            <person name="Frost C.L."/>
            <person name="Parratt S.R."/>
            <person name="Taylor G."/>
            <person name="Brettell L."/>
            <person name="Lew K.C."/>
            <person name="Croft L."/>
            <person name="King K.C."/>
            <person name="Brockhurst M.A."/>
            <person name="Hypsa V."/>
            <person name="Novakova E."/>
            <person name="Darby A.C."/>
            <person name="Hurst G.D.D."/>
        </authorList>
    </citation>
    <scope>NUCLEOTIDE SEQUENCE</scope>
    <source>
        <strain evidence="2">AIh</strain>
    </source>
</reference>
<dbReference type="RefSeq" id="WP_280628808.1">
    <property type="nucleotide sequence ID" value="NZ_CP123498.1"/>
</dbReference>
<dbReference type="Gene3D" id="3.40.30.10">
    <property type="entry name" value="Glutaredoxin"/>
    <property type="match status" value="1"/>
</dbReference>
<dbReference type="Pfam" id="PF14561">
    <property type="entry name" value="TPR_20"/>
    <property type="match status" value="1"/>
</dbReference>
<name>A0AA95GDT4_9GAMM</name>
<gene>
    <name evidence="2" type="ORF">QE207_12640</name>
</gene>
<feature type="domain" description="Thioredoxin" evidence="1">
    <location>
        <begin position="1"/>
        <end position="112"/>
    </location>
</feature>
<dbReference type="Pfam" id="PF14559">
    <property type="entry name" value="TPR_19"/>
    <property type="match status" value="1"/>
</dbReference>
<dbReference type="InterPro" id="IPR036249">
    <property type="entry name" value="Thioredoxin-like_sf"/>
</dbReference>
<dbReference type="Proteomes" id="UP001177597">
    <property type="component" value="Chromosome"/>
</dbReference>
<dbReference type="InterPro" id="IPR011990">
    <property type="entry name" value="TPR-like_helical_dom_sf"/>
</dbReference>
<organism evidence="2 3">
    <name type="scientific">Arsenophonus nasoniae</name>
    <name type="common">son-killer infecting Nasonia vitripennis</name>
    <dbReference type="NCBI Taxonomy" id="638"/>
    <lineage>
        <taxon>Bacteria</taxon>
        <taxon>Pseudomonadati</taxon>
        <taxon>Pseudomonadota</taxon>
        <taxon>Gammaproteobacteria</taxon>
        <taxon>Enterobacterales</taxon>
        <taxon>Morganellaceae</taxon>
        <taxon>Arsenophonus</taxon>
    </lineage>
</organism>
<dbReference type="GO" id="GO:0045454">
    <property type="term" value="P:cell redox homeostasis"/>
    <property type="evidence" value="ECO:0007669"/>
    <property type="project" value="TreeGrafter"/>
</dbReference>
<dbReference type="SUPFAM" id="SSF52833">
    <property type="entry name" value="Thioredoxin-like"/>
    <property type="match status" value="1"/>
</dbReference>
<evidence type="ECO:0000313" key="2">
    <source>
        <dbReference type="EMBL" id="WGL94553.1"/>
    </source>
</evidence>
<accession>A0AA95GDT4</accession>
<evidence type="ECO:0000313" key="3">
    <source>
        <dbReference type="Proteomes" id="UP001177597"/>
    </source>
</evidence>
<proteinExistence type="predicted"/>
<evidence type="ECO:0000259" key="1">
    <source>
        <dbReference type="PROSITE" id="PS51352"/>
    </source>
</evidence>
<dbReference type="EMBL" id="CP123498">
    <property type="protein sequence ID" value="WGL94553.1"/>
    <property type="molecule type" value="Genomic_DNA"/>
</dbReference>
<dbReference type="CDD" id="cd02956">
    <property type="entry name" value="ybbN"/>
    <property type="match status" value="1"/>
</dbReference>